<accession>A0AAV8XPE6</accession>
<reference evidence="1" key="1">
    <citation type="journal article" date="2023" name="Insect Mol. Biol.">
        <title>Genome sequencing provides insights into the evolution of gene families encoding plant cell wall-degrading enzymes in longhorned beetles.</title>
        <authorList>
            <person name="Shin N.R."/>
            <person name="Okamura Y."/>
            <person name="Kirsch R."/>
            <person name="Pauchet Y."/>
        </authorList>
    </citation>
    <scope>NUCLEOTIDE SEQUENCE</scope>
    <source>
        <strain evidence="1">RBIC_L_NR</strain>
    </source>
</reference>
<evidence type="ECO:0000313" key="2">
    <source>
        <dbReference type="Proteomes" id="UP001162156"/>
    </source>
</evidence>
<dbReference type="InterPro" id="IPR051608">
    <property type="entry name" value="RQC_Subunit_NEMF"/>
</dbReference>
<organism evidence="1 2">
    <name type="scientific">Rhamnusium bicolor</name>
    <dbReference type="NCBI Taxonomy" id="1586634"/>
    <lineage>
        <taxon>Eukaryota</taxon>
        <taxon>Metazoa</taxon>
        <taxon>Ecdysozoa</taxon>
        <taxon>Arthropoda</taxon>
        <taxon>Hexapoda</taxon>
        <taxon>Insecta</taxon>
        <taxon>Pterygota</taxon>
        <taxon>Neoptera</taxon>
        <taxon>Endopterygota</taxon>
        <taxon>Coleoptera</taxon>
        <taxon>Polyphaga</taxon>
        <taxon>Cucujiformia</taxon>
        <taxon>Chrysomeloidea</taxon>
        <taxon>Cerambycidae</taxon>
        <taxon>Lepturinae</taxon>
        <taxon>Rhagiini</taxon>
        <taxon>Rhamnusium</taxon>
    </lineage>
</organism>
<evidence type="ECO:0000313" key="1">
    <source>
        <dbReference type="EMBL" id="KAJ8940308.1"/>
    </source>
</evidence>
<proteinExistence type="predicted"/>
<dbReference type="EMBL" id="JANEYF010003002">
    <property type="protein sequence ID" value="KAJ8940308.1"/>
    <property type="molecule type" value="Genomic_DNA"/>
</dbReference>
<sequence length="74" mass="8781">MKTRFNTYDIVCVVTELQKLIGLRVNNIYDIDNRTYLVRLQENEQKYVLLLESGNHTYNKFLNGPKILHHQDSV</sequence>
<protein>
    <submittedName>
        <fullName evidence="1">Uncharacterized protein</fullName>
    </submittedName>
</protein>
<dbReference type="GO" id="GO:1990116">
    <property type="term" value="P:ribosome-associated ubiquitin-dependent protein catabolic process"/>
    <property type="evidence" value="ECO:0007669"/>
    <property type="project" value="TreeGrafter"/>
</dbReference>
<keyword evidence="2" id="KW-1185">Reference proteome</keyword>
<dbReference type="GO" id="GO:0000049">
    <property type="term" value="F:tRNA binding"/>
    <property type="evidence" value="ECO:0007669"/>
    <property type="project" value="TreeGrafter"/>
</dbReference>
<name>A0AAV8XPE6_9CUCU</name>
<dbReference type="Gene3D" id="2.30.310.10">
    <property type="entry name" value="ibrinogen binding protein from staphylococcus aureus domain"/>
    <property type="match status" value="1"/>
</dbReference>
<dbReference type="GO" id="GO:1990112">
    <property type="term" value="C:RQC complex"/>
    <property type="evidence" value="ECO:0007669"/>
    <property type="project" value="TreeGrafter"/>
</dbReference>
<dbReference type="PANTHER" id="PTHR15239:SF6">
    <property type="entry name" value="RIBOSOME QUALITY CONTROL COMPLEX SUBUNIT NEMF"/>
    <property type="match status" value="1"/>
</dbReference>
<dbReference type="PANTHER" id="PTHR15239">
    <property type="entry name" value="NUCLEAR EXPORT MEDIATOR FACTOR NEMF"/>
    <property type="match status" value="1"/>
</dbReference>
<dbReference type="GO" id="GO:0072344">
    <property type="term" value="P:rescue of stalled ribosome"/>
    <property type="evidence" value="ECO:0007669"/>
    <property type="project" value="TreeGrafter"/>
</dbReference>
<gene>
    <name evidence="1" type="ORF">NQ314_010755</name>
</gene>
<comment type="caution">
    <text evidence="1">The sequence shown here is derived from an EMBL/GenBank/DDBJ whole genome shotgun (WGS) entry which is preliminary data.</text>
</comment>
<dbReference type="AlphaFoldDB" id="A0AAV8XPE6"/>
<dbReference type="GO" id="GO:0043023">
    <property type="term" value="F:ribosomal large subunit binding"/>
    <property type="evidence" value="ECO:0007669"/>
    <property type="project" value="TreeGrafter"/>
</dbReference>
<dbReference type="Proteomes" id="UP001162156">
    <property type="component" value="Unassembled WGS sequence"/>
</dbReference>